<dbReference type="GO" id="GO:0005886">
    <property type="term" value="C:plasma membrane"/>
    <property type="evidence" value="ECO:0007669"/>
    <property type="project" value="UniProtKB-SubCell"/>
</dbReference>
<dbReference type="GO" id="GO:0010041">
    <property type="term" value="P:response to iron(III) ion"/>
    <property type="evidence" value="ECO:0007669"/>
    <property type="project" value="TreeGrafter"/>
</dbReference>
<evidence type="ECO:0000256" key="4">
    <source>
        <dbReference type="ARBA" id="ARBA00022679"/>
    </source>
</evidence>
<keyword evidence="3 8" id="KW-0328">Glycosyltransferase</keyword>
<organism evidence="8">
    <name type="scientific">Veillonella parvula</name>
    <name type="common">Staphylococcus parvulus</name>
    <dbReference type="NCBI Taxonomy" id="29466"/>
    <lineage>
        <taxon>Bacteria</taxon>
        <taxon>Bacillati</taxon>
        <taxon>Bacillota</taxon>
        <taxon>Negativicutes</taxon>
        <taxon>Veillonellales</taxon>
        <taxon>Veillonellaceae</taxon>
        <taxon>Veillonella</taxon>
    </lineage>
</organism>
<dbReference type="EC" id="2.4.2.43" evidence="8"/>
<dbReference type="PANTHER" id="PTHR33908">
    <property type="entry name" value="MANNOSYLTRANSFERASE YKCB-RELATED"/>
    <property type="match status" value="1"/>
</dbReference>
<keyword evidence="5" id="KW-0812">Transmembrane</keyword>
<reference evidence="8" key="1">
    <citation type="submission" date="2019-11" db="EMBL/GenBank/DDBJ databases">
        <authorList>
            <person name="Feng L."/>
        </authorList>
    </citation>
    <scope>NUCLEOTIDE SEQUENCE</scope>
    <source>
        <strain evidence="8">VparvulaLFYP99</strain>
    </source>
</reference>
<accession>A0A6N3BFS2</accession>
<evidence type="ECO:0000256" key="7">
    <source>
        <dbReference type="ARBA" id="ARBA00023136"/>
    </source>
</evidence>
<keyword evidence="2" id="KW-1003">Cell membrane</keyword>
<evidence type="ECO:0000256" key="1">
    <source>
        <dbReference type="ARBA" id="ARBA00004651"/>
    </source>
</evidence>
<dbReference type="GO" id="GO:0103015">
    <property type="term" value="F:4-amino-4-deoxy-L-arabinose transferase activity"/>
    <property type="evidence" value="ECO:0007669"/>
    <property type="project" value="UniProtKB-EC"/>
</dbReference>
<evidence type="ECO:0000256" key="2">
    <source>
        <dbReference type="ARBA" id="ARBA00022475"/>
    </source>
</evidence>
<name>A0A6N3BFS2_VEIPA</name>
<dbReference type="AlphaFoldDB" id="A0A6N3BFS2"/>
<protein>
    <submittedName>
        <fullName evidence="8">Undecaprenyl phosphate-alpha-4-amino-4-deoxy-L-arabinose arabinosyl transferase</fullName>
        <ecNumber evidence="8">2.4.2.43</ecNumber>
    </submittedName>
</protein>
<evidence type="ECO:0000313" key="8">
    <source>
        <dbReference type="EMBL" id="VYU01399.1"/>
    </source>
</evidence>
<dbReference type="GO" id="GO:0009103">
    <property type="term" value="P:lipopolysaccharide biosynthetic process"/>
    <property type="evidence" value="ECO:0007669"/>
    <property type="project" value="UniProtKB-ARBA"/>
</dbReference>
<keyword evidence="4 8" id="KW-0808">Transferase</keyword>
<keyword evidence="6" id="KW-1133">Transmembrane helix</keyword>
<evidence type="ECO:0000256" key="5">
    <source>
        <dbReference type="ARBA" id="ARBA00022692"/>
    </source>
</evidence>
<dbReference type="PANTHER" id="PTHR33908:SF3">
    <property type="entry name" value="UNDECAPRENYL PHOSPHATE-ALPHA-4-AMINO-4-DEOXY-L-ARABINOSE ARABINOSYL TRANSFERASE"/>
    <property type="match status" value="1"/>
</dbReference>
<dbReference type="InterPro" id="IPR038731">
    <property type="entry name" value="RgtA/B/C-like"/>
</dbReference>
<dbReference type="Pfam" id="PF13231">
    <property type="entry name" value="PMT_2"/>
    <property type="match status" value="1"/>
</dbReference>
<keyword evidence="7" id="KW-0472">Membrane</keyword>
<dbReference type="RefSeq" id="WP_156697317.1">
    <property type="nucleotide sequence ID" value="NZ_CACRUG010000006.1"/>
</dbReference>
<dbReference type="InterPro" id="IPR050297">
    <property type="entry name" value="LipidA_mod_glycosyltrf_83"/>
</dbReference>
<proteinExistence type="predicted"/>
<gene>
    <name evidence="8" type="primary">arnT_3</name>
    <name evidence="8" type="ORF">VPLFYP99_01756</name>
</gene>
<sequence>MKLSRLTPVVFIVWLVFYMFGNNMLPVTDPVESNYALTAKEMVLSGDWLSPQIYGTYWYDKPIMIYWLIALGFKIFGIADWVVRLPSAIFGALSVATMYQSTRTMSGKWALGLIGASVLGTSLMFWTVAHGVITDMVLLYTTLMVMIYSYKGLVEQKPYAMIVAYVFAALGVLTKGPVAIVLPGMILLVFASINRSWSMVKAIFDWRGILAFCVVCLPWYVYMYSVHGQDFINGFLGLHNVTRATQSEHPEDNVWWYYLAIFFGASMPWTGAVIYGIIDGFKQRHTGFIYNMTWGVGIVLFYTLMATKYPLYTFVSLVPFSAIGALGVMKLIRKGKSRALKWIIMGPTLLLWIAYVAGSFFAPWGFYCLLYVVVAMAILAMFYTWYTKRGYRLVTIIVLGTMVISSIVVMEGLEPFVKQRSNIDVVPVVDSYEGDVYYYNGYSTAVVYYTGHKVIKINGDESRWDDRDKLKKRSDEWQKKYLMEQVSEEEFNKIIESGKPLMLIVPKGEIKHFRQSSIYPHVSESSEAGTSEVYVLNKKTLFK</sequence>
<evidence type="ECO:0000256" key="6">
    <source>
        <dbReference type="ARBA" id="ARBA00022989"/>
    </source>
</evidence>
<comment type="subcellular location">
    <subcellularLocation>
        <location evidence="1">Cell membrane</location>
        <topology evidence="1">Multi-pass membrane protein</topology>
    </subcellularLocation>
</comment>
<evidence type="ECO:0000256" key="3">
    <source>
        <dbReference type="ARBA" id="ARBA00022676"/>
    </source>
</evidence>
<dbReference type="EMBL" id="CACRUG010000006">
    <property type="protein sequence ID" value="VYU01399.1"/>
    <property type="molecule type" value="Genomic_DNA"/>
</dbReference>